<evidence type="ECO:0000256" key="1">
    <source>
        <dbReference type="ARBA" id="ARBA00008045"/>
    </source>
</evidence>
<accession>A0ABR1F8U0</accession>
<evidence type="ECO:0000313" key="5">
    <source>
        <dbReference type="Proteomes" id="UP001498771"/>
    </source>
</evidence>
<comment type="similarity">
    <text evidence="1">Belongs to the prefoldin subunit beta family.</text>
</comment>
<organism evidence="4 5">
    <name type="scientific">Myxozyma melibiosi</name>
    <dbReference type="NCBI Taxonomy" id="54550"/>
    <lineage>
        <taxon>Eukaryota</taxon>
        <taxon>Fungi</taxon>
        <taxon>Dikarya</taxon>
        <taxon>Ascomycota</taxon>
        <taxon>Saccharomycotina</taxon>
        <taxon>Lipomycetes</taxon>
        <taxon>Lipomycetales</taxon>
        <taxon>Lipomycetaceae</taxon>
        <taxon>Myxozyma</taxon>
    </lineage>
</organism>
<name>A0ABR1F8U0_9ASCO</name>
<dbReference type="Proteomes" id="UP001498771">
    <property type="component" value="Unassembled WGS sequence"/>
</dbReference>
<dbReference type="InterPro" id="IPR009053">
    <property type="entry name" value="Prefoldin"/>
</dbReference>
<sequence>MATPQAQYEKMMDEYRKIQTDISTTIEARQKLESQLQENKIVQKEFSILNEDSKIYKLIGPVLVPQDRSEAVMNVDKRLEFITSEIERVENQIKATQLTSEKKRSEIMAFQAQLQESAAAAGGPAPIKA</sequence>
<dbReference type="GeneID" id="90037769"/>
<dbReference type="Pfam" id="PF01920">
    <property type="entry name" value="Prefoldin_2"/>
    <property type="match status" value="1"/>
</dbReference>
<evidence type="ECO:0000256" key="2">
    <source>
        <dbReference type="ARBA" id="ARBA00023186"/>
    </source>
</evidence>
<dbReference type="RefSeq" id="XP_064769287.1">
    <property type="nucleotide sequence ID" value="XM_064912257.1"/>
</dbReference>
<protein>
    <submittedName>
        <fullName evidence="4">Prefoldin</fullName>
    </submittedName>
</protein>
<evidence type="ECO:0000256" key="3">
    <source>
        <dbReference type="SAM" id="Coils"/>
    </source>
</evidence>
<feature type="coiled-coil region" evidence="3">
    <location>
        <begin position="72"/>
        <end position="106"/>
    </location>
</feature>
<proteinExistence type="inferred from homology"/>
<keyword evidence="2" id="KW-0143">Chaperone</keyword>
<dbReference type="CDD" id="cd23161">
    <property type="entry name" value="Prefoldin_6"/>
    <property type="match status" value="1"/>
</dbReference>
<evidence type="ECO:0000313" key="4">
    <source>
        <dbReference type="EMBL" id="KAK7206254.1"/>
    </source>
</evidence>
<keyword evidence="5" id="KW-1185">Reference proteome</keyword>
<keyword evidence="3" id="KW-0175">Coiled coil</keyword>
<dbReference type="InterPro" id="IPR002777">
    <property type="entry name" value="PFD_beta-like"/>
</dbReference>
<dbReference type="EMBL" id="JBBJBU010000003">
    <property type="protein sequence ID" value="KAK7206254.1"/>
    <property type="molecule type" value="Genomic_DNA"/>
</dbReference>
<dbReference type="SUPFAM" id="SSF46579">
    <property type="entry name" value="Prefoldin"/>
    <property type="match status" value="1"/>
</dbReference>
<dbReference type="PANTHER" id="PTHR21431:SF0">
    <property type="entry name" value="PREFOLDIN SUBUNIT 6"/>
    <property type="match status" value="1"/>
</dbReference>
<dbReference type="Gene3D" id="1.10.287.370">
    <property type="match status" value="1"/>
</dbReference>
<reference evidence="4 5" key="1">
    <citation type="submission" date="2024-03" db="EMBL/GenBank/DDBJ databases">
        <title>Genome-scale model development and genomic sequencing of the oleaginous clade Lipomyces.</title>
        <authorList>
            <consortium name="Lawrence Berkeley National Laboratory"/>
            <person name="Czajka J.J."/>
            <person name="Han Y."/>
            <person name="Kim J."/>
            <person name="Mondo S.J."/>
            <person name="Hofstad B.A."/>
            <person name="Robles A."/>
            <person name="Haridas S."/>
            <person name="Riley R."/>
            <person name="LaButti K."/>
            <person name="Pangilinan J."/>
            <person name="Andreopoulos W."/>
            <person name="Lipzen A."/>
            <person name="Yan J."/>
            <person name="Wang M."/>
            <person name="Ng V."/>
            <person name="Grigoriev I.V."/>
            <person name="Spatafora J.W."/>
            <person name="Magnuson J.K."/>
            <person name="Baker S.E."/>
            <person name="Pomraning K.R."/>
        </authorList>
    </citation>
    <scope>NUCLEOTIDE SEQUENCE [LARGE SCALE GENOMIC DNA]</scope>
    <source>
        <strain evidence="4 5">Phaff 52-87</strain>
    </source>
</reference>
<comment type="caution">
    <text evidence="4">The sequence shown here is derived from an EMBL/GenBank/DDBJ whole genome shotgun (WGS) entry which is preliminary data.</text>
</comment>
<dbReference type="PANTHER" id="PTHR21431">
    <property type="entry name" value="PREFOLDIN SUBUNIT 6"/>
    <property type="match status" value="1"/>
</dbReference>
<gene>
    <name evidence="4" type="ORF">BZA70DRAFT_276152</name>
</gene>